<proteinExistence type="predicted"/>
<dbReference type="Proteomes" id="UP001497512">
    <property type="component" value="Chromosome 6"/>
</dbReference>
<gene>
    <name evidence="1" type="ORF">CSSPTR1EN2_LOCUS19872</name>
</gene>
<dbReference type="Pfam" id="PF00709">
    <property type="entry name" value="Adenylsucc_synt"/>
    <property type="match status" value="1"/>
</dbReference>
<evidence type="ECO:0000313" key="2">
    <source>
        <dbReference type="Proteomes" id="UP001497512"/>
    </source>
</evidence>
<dbReference type="InterPro" id="IPR027417">
    <property type="entry name" value="P-loop_NTPase"/>
</dbReference>
<organism evidence="1 2">
    <name type="scientific">Sphagnum troendelagicum</name>
    <dbReference type="NCBI Taxonomy" id="128251"/>
    <lineage>
        <taxon>Eukaryota</taxon>
        <taxon>Viridiplantae</taxon>
        <taxon>Streptophyta</taxon>
        <taxon>Embryophyta</taxon>
        <taxon>Bryophyta</taxon>
        <taxon>Sphagnophytina</taxon>
        <taxon>Sphagnopsida</taxon>
        <taxon>Sphagnales</taxon>
        <taxon>Sphagnaceae</taxon>
        <taxon>Sphagnum</taxon>
    </lineage>
</organism>
<name>A0ABP0UVR0_9BRYO</name>
<dbReference type="PANTHER" id="PTHR11846">
    <property type="entry name" value="ADENYLOSUCCINATE SYNTHETASE"/>
    <property type="match status" value="1"/>
</dbReference>
<dbReference type="PANTHER" id="PTHR11846:SF0">
    <property type="entry name" value="ADENYLOSUCCINATE SYNTHETASE"/>
    <property type="match status" value="1"/>
</dbReference>
<dbReference type="InterPro" id="IPR042110">
    <property type="entry name" value="Adenylosuccinate_synth_dom2"/>
</dbReference>
<keyword evidence="2" id="KW-1185">Reference proteome</keyword>
<dbReference type="InterPro" id="IPR001114">
    <property type="entry name" value="Adenylosuccinate_synthetase"/>
</dbReference>
<dbReference type="Gene3D" id="1.10.300.10">
    <property type="entry name" value="Adenylosuccinate Synthetase, subunit A, domain 2"/>
    <property type="match status" value="1"/>
</dbReference>
<sequence length="148" mass="16067">MATAAVAMEVHSFVSPRSLAMLLLHQANPPPPLLVLAVPIPLALWLLPSSRLSSRHSTEGSGNSWFPPRLELQLWEVEAERPGEESGAGFFKENDGLEARGLLCTDRIFVSDCAHLLFNLHQTVDGLPEAELGVDMIGTTKRGISVLC</sequence>
<evidence type="ECO:0000313" key="1">
    <source>
        <dbReference type="EMBL" id="CAK9229716.1"/>
    </source>
</evidence>
<protein>
    <submittedName>
        <fullName evidence="1">Uncharacterized protein</fullName>
    </submittedName>
</protein>
<dbReference type="EMBL" id="OZ019898">
    <property type="protein sequence ID" value="CAK9229716.1"/>
    <property type="molecule type" value="Genomic_DNA"/>
</dbReference>
<dbReference type="SUPFAM" id="SSF52540">
    <property type="entry name" value="P-loop containing nucleoside triphosphate hydrolases"/>
    <property type="match status" value="1"/>
</dbReference>
<reference evidence="1" key="1">
    <citation type="submission" date="2024-02" db="EMBL/GenBank/DDBJ databases">
        <authorList>
            <consortium name="ELIXIR-Norway"/>
            <consortium name="Elixir Norway"/>
        </authorList>
    </citation>
    <scope>NUCLEOTIDE SEQUENCE</scope>
</reference>
<accession>A0ABP0UVR0</accession>